<name>A0A1F8GU65_9BACT</name>
<dbReference type="PANTHER" id="PTHR43046:SF14">
    <property type="entry name" value="MUTT_NUDIX FAMILY PROTEIN"/>
    <property type="match status" value="1"/>
</dbReference>
<reference evidence="5 6" key="1">
    <citation type="journal article" date="2016" name="Nat. Commun.">
        <title>Thousands of microbial genomes shed light on interconnected biogeochemical processes in an aquifer system.</title>
        <authorList>
            <person name="Anantharaman K."/>
            <person name="Brown C.T."/>
            <person name="Hug L.A."/>
            <person name="Sharon I."/>
            <person name="Castelle C.J."/>
            <person name="Probst A.J."/>
            <person name="Thomas B.C."/>
            <person name="Singh A."/>
            <person name="Wilkins M.J."/>
            <person name="Karaoz U."/>
            <person name="Brodie E.L."/>
            <person name="Williams K.H."/>
            <person name="Hubbard S.S."/>
            <person name="Banfield J.F."/>
        </authorList>
    </citation>
    <scope>NUCLEOTIDE SEQUENCE [LARGE SCALE GENOMIC DNA]</scope>
</reference>
<dbReference type="InterPro" id="IPR020476">
    <property type="entry name" value="Nudix_hydrolase"/>
</dbReference>
<sequence>MNFEIQKAVIIRDDKYLIVLRSPTAKFFPKHWDFPGGKLEPGENPQEGVAREVFEETGLRVRVEGIVGNYEMNLVPEYKHQFTVYETLDVQGDVKLSLEHTAFKWATKEELLELPIEPYMKMYFEEHP</sequence>
<accession>A0A1F8GU65</accession>
<dbReference type="Proteomes" id="UP000179047">
    <property type="component" value="Unassembled WGS sequence"/>
</dbReference>
<evidence type="ECO:0000256" key="2">
    <source>
        <dbReference type="ARBA" id="ARBA00022801"/>
    </source>
</evidence>
<dbReference type="PRINTS" id="PR00502">
    <property type="entry name" value="NUDIXFAMILY"/>
</dbReference>
<dbReference type="InterPro" id="IPR000086">
    <property type="entry name" value="NUDIX_hydrolase_dom"/>
</dbReference>
<evidence type="ECO:0000256" key="3">
    <source>
        <dbReference type="RuleBase" id="RU003476"/>
    </source>
</evidence>
<dbReference type="AlphaFoldDB" id="A0A1F8GU65"/>
<dbReference type="EMBL" id="MGKP01000023">
    <property type="protein sequence ID" value="OGN28168.1"/>
    <property type="molecule type" value="Genomic_DNA"/>
</dbReference>
<dbReference type="STRING" id="1802701.A3A33_02325"/>
<dbReference type="PANTHER" id="PTHR43046">
    <property type="entry name" value="GDP-MANNOSE MANNOSYL HYDROLASE"/>
    <property type="match status" value="1"/>
</dbReference>
<evidence type="ECO:0000313" key="5">
    <source>
        <dbReference type="EMBL" id="OGN28168.1"/>
    </source>
</evidence>
<dbReference type="InterPro" id="IPR015797">
    <property type="entry name" value="NUDIX_hydrolase-like_dom_sf"/>
</dbReference>
<dbReference type="Pfam" id="PF00293">
    <property type="entry name" value="NUDIX"/>
    <property type="match status" value="1"/>
</dbReference>
<feature type="domain" description="Nudix hydrolase" evidence="4">
    <location>
        <begin position="1"/>
        <end position="128"/>
    </location>
</feature>
<evidence type="ECO:0000313" key="6">
    <source>
        <dbReference type="Proteomes" id="UP000179047"/>
    </source>
</evidence>
<dbReference type="PROSITE" id="PS00893">
    <property type="entry name" value="NUDIX_BOX"/>
    <property type="match status" value="1"/>
</dbReference>
<evidence type="ECO:0000256" key="1">
    <source>
        <dbReference type="ARBA" id="ARBA00001946"/>
    </source>
</evidence>
<dbReference type="SUPFAM" id="SSF55811">
    <property type="entry name" value="Nudix"/>
    <property type="match status" value="1"/>
</dbReference>
<keyword evidence="2 3" id="KW-0378">Hydrolase</keyword>
<evidence type="ECO:0000259" key="4">
    <source>
        <dbReference type="PROSITE" id="PS51462"/>
    </source>
</evidence>
<dbReference type="GO" id="GO:0016787">
    <property type="term" value="F:hydrolase activity"/>
    <property type="evidence" value="ECO:0007669"/>
    <property type="project" value="UniProtKB-KW"/>
</dbReference>
<dbReference type="PROSITE" id="PS51462">
    <property type="entry name" value="NUDIX"/>
    <property type="match status" value="1"/>
</dbReference>
<dbReference type="Gene3D" id="3.90.79.10">
    <property type="entry name" value="Nucleoside Triphosphate Pyrophosphohydrolase"/>
    <property type="match status" value="1"/>
</dbReference>
<comment type="similarity">
    <text evidence="3">Belongs to the Nudix hydrolase family.</text>
</comment>
<dbReference type="InterPro" id="IPR020084">
    <property type="entry name" value="NUDIX_hydrolase_CS"/>
</dbReference>
<organism evidence="5 6">
    <name type="scientific">Candidatus Yanofskybacteria bacterium RIFCSPLOWO2_01_FULL_49_25</name>
    <dbReference type="NCBI Taxonomy" id="1802701"/>
    <lineage>
        <taxon>Bacteria</taxon>
        <taxon>Candidatus Yanofskyibacteriota</taxon>
    </lineage>
</organism>
<gene>
    <name evidence="5" type="ORF">A3A33_02325</name>
</gene>
<comment type="caution">
    <text evidence="5">The sequence shown here is derived from an EMBL/GenBank/DDBJ whole genome shotgun (WGS) entry which is preliminary data.</text>
</comment>
<comment type="cofactor">
    <cofactor evidence="1">
        <name>Mg(2+)</name>
        <dbReference type="ChEBI" id="CHEBI:18420"/>
    </cofactor>
</comment>
<proteinExistence type="inferred from homology"/>
<protein>
    <recommendedName>
        <fullName evidence="4">Nudix hydrolase domain-containing protein</fullName>
    </recommendedName>
</protein>